<proteinExistence type="inferred from homology"/>
<dbReference type="SUPFAM" id="SSF52540">
    <property type="entry name" value="P-loop containing nucleoside triphosphate hydrolases"/>
    <property type="match status" value="1"/>
</dbReference>
<dbReference type="InterPro" id="IPR017911">
    <property type="entry name" value="MacB-like_ATP-bd"/>
</dbReference>
<keyword evidence="3" id="KW-0472">Membrane</keyword>
<keyword evidence="8" id="KW-0449">Lipoprotein</keyword>
<protein>
    <submittedName>
        <fullName evidence="8">Lipoprotein-releasing ABC transporter ATP-binding protein LolD</fullName>
    </submittedName>
</protein>
<dbReference type="SMART" id="SM00382">
    <property type="entry name" value="AAA"/>
    <property type="match status" value="1"/>
</dbReference>
<dbReference type="InterPro" id="IPR015854">
    <property type="entry name" value="ABC_transpr_LolD-like"/>
</dbReference>
<accession>A0ABP7RGP5</accession>
<dbReference type="Pfam" id="PF00005">
    <property type="entry name" value="ABC_tran"/>
    <property type="match status" value="1"/>
</dbReference>
<evidence type="ECO:0000256" key="1">
    <source>
        <dbReference type="ARBA" id="ARBA00005417"/>
    </source>
</evidence>
<comment type="similarity">
    <text evidence="1">Belongs to the ABC transporter superfamily.</text>
</comment>
<organism evidence="8 9">
    <name type="scientific">Comamonas faecalis</name>
    <dbReference type="NCBI Taxonomy" id="1387849"/>
    <lineage>
        <taxon>Bacteria</taxon>
        <taxon>Pseudomonadati</taxon>
        <taxon>Pseudomonadota</taxon>
        <taxon>Betaproteobacteria</taxon>
        <taxon>Burkholderiales</taxon>
        <taxon>Comamonadaceae</taxon>
        <taxon>Comamonas</taxon>
    </lineage>
</organism>
<dbReference type="EMBL" id="BAABBP010000018">
    <property type="protein sequence ID" value="GAA3997229.1"/>
    <property type="molecule type" value="Genomic_DNA"/>
</dbReference>
<reference evidence="9" key="1">
    <citation type="journal article" date="2019" name="Int. J. Syst. Evol. Microbiol.">
        <title>The Global Catalogue of Microorganisms (GCM) 10K type strain sequencing project: providing services to taxonomists for standard genome sequencing and annotation.</title>
        <authorList>
            <consortium name="The Broad Institute Genomics Platform"/>
            <consortium name="The Broad Institute Genome Sequencing Center for Infectious Disease"/>
            <person name="Wu L."/>
            <person name="Ma J."/>
        </authorList>
    </citation>
    <scope>NUCLEOTIDE SEQUENCE [LARGE SCALE GENOMIC DNA]</scope>
    <source>
        <strain evidence="9">JCM 17561</strain>
    </source>
</reference>
<dbReference type="InterPro" id="IPR017871">
    <property type="entry name" value="ABC_transporter-like_CS"/>
</dbReference>
<dbReference type="InterPro" id="IPR027417">
    <property type="entry name" value="P-loop_NTPase"/>
</dbReference>
<evidence type="ECO:0000256" key="4">
    <source>
        <dbReference type="ARBA" id="ARBA00022741"/>
    </source>
</evidence>
<evidence type="ECO:0000256" key="3">
    <source>
        <dbReference type="ARBA" id="ARBA00022475"/>
    </source>
</evidence>
<keyword evidence="2" id="KW-0813">Transport</keyword>
<dbReference type="InterPro" id="IPR003439">
    <property type="entry name" value="ABC_transporter-like_ATP-bd"/>
</dbReference>
<comment type="caution">
    <text evidence="8">The sequence shown here is derived from an EMBL/GenBank/DDBJ whole genome shotgun (WGS) entry which is preliminary data.</text>
</comment>
<dbReference type="InterPro" id="IPR003593">
    <property type="entry name" value="AAA+_ATPase"/>
</dbReference>
<dbReference type="GO" id="GO:0005524">
    <property type="term" value="F:ATP binding"/>
    <property type="evidence" value="ECO:0007669"/>
    <property type="project" value="UniProtKB-KW"/>
</dbReference>
<dbReference type="Gene3D" id="3.40.50.300">
    <property type="entry name" value="P-loop containing nucleotide triphosphate hydrolases"/>
    <property type="match status" value="1"/>
</dbReference>
<dbReference type="PROSITE" id="PS50893">
    <property type="entry name" value="ABC_TRANSPORTER_2"/>
    <property type="match status" value="1"/>
</dbReference>
<evidence type="ECO:0000313" key="8">
    <source>
        <dbReference type="EMBL" id="GAA3997229.1"/>
    </source>
</evidence>
<keyword evidence="3" id="KW-1003">Cell membrane</keyword>
<evidence type="ECO:0000313" key="9">
    <source>
        <dbReference type="Proteomes" id="UP001501627"/>
    </source>
</evidence>
<keyword evidence="4" id="KW-0547">Nucleotide-binding</keyword>
<dbReference type="CDD" id="cd03255">
    <property type="entry name" value="ABC_MJ0796_LolCDE_FtsE"/>
    <property type="match status" value="1"/>
</dbReference>
<gene>
    <name evidence="8" type="primary">lolD_1</name>
    <name evidence="8" type="ORF">GCM10022279_21100</name>
</gene>
<evidence type="ECO:0000256" key="5">
    <source>
        <dbReference type="ARBA" id="ARBA00022840"/>
    </source>
</evidence>
<keyword evidence="5 8" id="KW-0067">ATP-binding</keyword>
<feature type="region of interest" description="Disordered" evidence="6">
    <location>
        <begin position="242"/>
        <end position="265"/>
    </location>
</feature>
<dbReference type="PANTHER" id="PTHR24220:SF689">
    <property type="entry name" value="LIPOPROTEIN-RELEASING SYSTEM ATP-BINDING PROTEIN LOLD"/>
    <property type="match status" value="1"/>
</dbReference>
<dbReference type="PANTHER" id="PTHR24220">
    <property type="entry name" value="IMPORT ATP-BINDING PROTEIN"/>
    <property type="match status" value="1"/>
</dbReference>
<keyword evidence="9" id="KW-1185">Reference proteome</keyword>
<dbReference type="PROSITE" id="PS00211">
    <property type="entry name" value="ABC_TRANSPORTER_1"/>
    <property type="match status" value="1"/>
</dbReference>
<sequence length="265" mass="29383">MSEHGQEVLRLEGLCKHYNRGKPTEVQVLHDLHLRLQRQDFAALVGSSGSGKSTLLNLIGLLDTPTAGALFVLGQPTHRMDDAQRTALRGRSIGFVFQFHHLITAFTALENVLMPLMLAGRKPTHTQTEFARHLLAQVGLERFAGHRPDQLSGGQQQRVAVARALVTQPALVLADEPTGNLDSHSAAEVFALFRRFQQELGCAVLMVTHDERIARQCERTIHLVDGRLGGCRTWSVESEDRPQRAQFLPDLQPNSRAIGQKDGKK</sequence>
<feature type="domain" description="ABC transporter" evidence="7">
    <location>
        <begin position="9"/>
        <end position="250"/>
    </location>
</feature>
<dbReference type="Proteomes" id="UP001501627">
    <property type="component" value="Unassembled WGS sequence"/>
</dbReference>
<evidence type="ECO:0000256" key="6">
    <source>
        <dbReference type="SAM" id="MobiDB-lite"/>
    </source>
</evidence>
<dbReference type="RefSeq" id="WP_344869664.1">
    <property type="nucleotide sequence ID" value="NZ_BAABBP010000018.1"/>
</dbReference>
<evidence type="ECO:0000259" key="7">
    <source>
        <dbReference type="PROSITE" id="PS50893"/>
    </source>
</evidence>
<name>A0ABP7RGP5_9BURK</name>
<evidence type="ECO:0000256" key="2">
    <source>
        <dbReference type="ARBA" id="ARBA00022448"/>
    </source>
</evidence>